<dbReference type="InterPro" id="IPR003734">
    <property type="entry name" value="DUF155"/>
</dbReference>
<organism evidence="2 3">
    <name type="scientific">Methylocystis echinoides</name>
    <dbReference type="NCBI Taxonomy" id="29468"/>
    <lineage>
        <taxon>Bacteria</taxon>
        <taxon>Pseudomonadati</taxon>
        <taxon>Pseudomonadota</taxon>
        <taxon>Alphaproteobacteria</taxon>
        <taxon>Hyphomicrobiales</taxon>
        <taxon>Methylocystaceae</taxon>
        <taxon>Methylocystis</taxon>
    </lineage>
</organism>
<dbReference type="RefSeq" id="WP_281802498.1">
    <property type="nucleotide sequence ID" value="NZ_BSEC01000001.1"/>
</dbReference>
<dbReference type="EMBL" id="BSEC01000001">
    <property type="protein sequence ID" value="GLI92965.1"/>
    <property type="molecule type" value="Genomic_DNA"/>
</dbReference>
<feature type="domain" description="DUF155" evidence="1">
    <location>
        <begin position="54"/>
        <end position="222"/>
    </location>
</feature>
<keyword evidence="3" id="KW-1185">Reference proteome</keyword>
<protein>
    <recommendedName>
        <fullName evidence="1">DUF155 domain-containing protein</fullName>
    </recommendedName>
</protein>
<evidence type="ECO:0000259" key="1">
    <source>
        <dbReference type="Pfam" id="PF02582"/>
    </source>
</evidence>
<name>A0A9W6GU48_9HYPH</name>
<evidence type="ECO:0000313" key="2">
    <source>
        <dbReference type="EMBL" id="GLI92965.1"/>
    </source>
</evidence>
<evidence type="ECO:0000313" key="3">
    <source>
        <dbReference type="Proteomes" id="UP001144323"/>
    </source>
</evidence>
<reference evidence="2" key="1">
    <citation type="journal article" date="2023" name="Int. J. Syst. Evol. Microbiol.">
        <title>Methylocystis iwaonis sp. nov., a type II methane-oxidizing bacterium from surface soil of a rice paddy field in Japan, and emended description of the genus Methylocystis (ex Whittenbury et al. 1970) Bowman et al. 1993.</title>
        <authorList>
            <person name="Kaise H."/>
            <person name="Sawadogo J.B."/>
            <person name="Alam M.S."/>
            <person name="Ueno C."/>
            <person name="Dianou D."/>
            <person name="Shinjo R."/>
            <person name="Asakawa S."/>
        </authorList>
    </citation>
    <scope>NUCLEOTIDE SEQUENCE</scope>
    <source>
        <strain evidence="2">LMG27198</strain>
    </source>
</reference>
<dbReference type="Pfam" id="PF02582">
    <property type="entry name" value="DUF155"/>
    <property type="match status" value="1"/>
</dbReference>
<dbReference type="Proteomes" id="UP001144323">
    <property type="component" value="Unassembled WGS sequence"/>
</dbReference>
<gene>
    <name evidence="2" type="ORF">LMG27198_19570</name>
</gene>
<accession>A0A9W6GU48</accession>
<proteinExistence type="predicted"/>
<dbReference type="PANTHER" id="PTHR16255">
    <property type="entry name" value="REQUIRED FOR MEIOTIC NUCLEAR DIVISION PROTEIN 1 HOMOLOG"/>
    <property type="match status" value="1"/>
</dbReference>
<sequence>MAETETKLKPPAAQVVTARALLLGERIDTAGLERADLVSSAPLAFHAGQAGFAVLYRFGVAVLFGLSPLEEDEIVTRVGARVAGASRGDDETLVLEGGHEGEDKPLPNGRLAVRDLSEARLLVVADALAKSVALARDERRVNAVFDTIEPFAAELASKGRPPWRRRAMLELIGQTLLVRHRVSGRVAVEDKPDVLWDRPDLERLYARLEDEYELEARGRTLNAKIDVIGETARALTDLIDTDRSVRLEWIIIILIAAEIGLSLFQITVGYDHARATHTPSSAGHISTPESHWKPGN</sequence>
<comment type="caution">
    <text evidence="2">The sequence shown here is derived from an EMBL/GenBank/DDBJ whole genome shotgun (WGS) entry which is preliminary data.</text>
</comment>
<dbReference type="AlphaFoldDB" id="A0A9W6GU48"/>
<dbReference type="PANTHER" id="PTHR16255:SF1">
    <property type="entry name" value="REQUIRED FOR MEIOTIC NUCLEAR DIVISION PROTEIN 1 HOMOLOG"/>
    <property type="match status" value="1"/>
</dbReference>
<dbReference type="InterPro" id="IPR051624">
    <property type="entry name" value="RMD1/Sad1-interacting"/>
</dbReference>